<keyword evidence="3" id="KW-0560">Oxidoreductase</keyword>
<comment type="similarity">
    <text evidence="1">Belongs to the intradiol ring-cleavage dioxygenase family.</text>
</comment>
<dbReference type="Pfam" id="PF00775">
    <property type="entry name" value="Dioxygenase_C"/>
    <property type="match status" value="1"/>
</dbReference>
<dbReference type="Gene3D" id="2.60.130.10">
    <property type="entry name" value="Aromatic compound dioxygenase"/>
    <property type="match status" value="1"/>
</dbReference>
<dbReference type="AlphaFoldDB" id="A0A2L0EQW6"/>
<evidence type="ECO:0000313" key="5">
    <source>
        <dbReference type="EMBL" id="AUX41660.1"/>
    </source>
</evidence>
<name>A0A2L0EQW6_SORCE</name>
<evidence type="ECO:0000256" key="3">
    <source>
        <dbReference type="ARBA" id="ARBA00023002"/>
    </source>
</evidence>
<feature type="domain" description="Intradiol ring-cleavage dioxygenases" evidence="4">
    <location>
        <begin position="29"/>
        <end position="141"/>
    </location>
</feature>
<evidence type="ECO:0000313" key="6">
    <source>
        <dbReference type="Proteomes" id="UP000238348"/>
    </source>
</evidence>
<dbReference type="PANTHER" id="PTHR33711">
    <property type="entry name" value="DIOXYGENASE, PUTATIVE (AFU_ORTHOLOGUE AFUA_2G02910)-RELATED"/>
    <property type="match status" value="1"/>
</dbReference>
<gene>
    <name evidence="5" type="ORF">SOCE26_030820</name>
</gene>
<dbReference type="GO" id="GO:0008199">
    <property type="term" value="F:ferric iron binding"/>
    <property type="evidence" value="ECO:0007669"/>
    <property type="project" value="InterPro"/>
</dbReference>
<dbReference type="OrthoDB" id="9800887at2"/>
<dbReference type="GO" id="GO:0016702">
    <property type="term" value="F:oxidoreductase activity, acting on single donors with incorporation of molecular oxygen, incorporation of two atoms of oxygen"/>
    <property type="evidence" value="ECO:0007669"/>
    <property type="project" value="InterPro"/>
</dbReference>
<dbReference type="InterPro" id="IPR000627">
    <property type="entry name" value="Intradiol_dOase_C"/>
</dbReference>
<evidence type="ECO:0000256" key="1">
    <source>
        <dbReference type="ARBA" id="ARBA00007825"/>
    </source>
</evidence>
<dbReference type="InterPro" id="IPR050770">
    <property type="entry name" value="Intradiol_RC_Dioxygenase"/>
</dbReference>
<accession>A0A2L0EQW6</accession>
<protein>
    <recommendedName>
        <fullName evidence="4">Intradiol ring-cleavage dioxygenases domain-containing protein</fullName>
    </recommendedName>
</protein>
<dbReference type="Proteomes" id="UP000238348">
    <property type="component" value="Chromosome"/>
</dbReference>
<keyword evidence="2" id="KW-0223">Dioxygenase</keyword>
<dbReference type="SUPFAM" id="SSF49482">
    <property type="entry name" value="Aromatic compound dioxygenase"/>
    <property type="match status" value="1"/>
</dbReference>
<evidence type="ECO:0000259" key="4">
    <source>
        <dbReference type="Pfam" id="PF00775"/>
    </source>
</evidence>
<dbReference type="RefSeq" id="WP_159396948.1">
    <property type="nucleotide sequence ID" value="NZ_CP012673.1"/>
</dbReference>
<sequence>MTISLPLAPGHFHLGQVFTSTSGKRASSACGAVIDLWQTDEDALYDNIDYGYRGHQFTGPGGEFEVSTVFPKGYGILGLVRSPHIHVKAQGAKTKLLTTQIFFPEDAESHARAPRFNPRLVVDLRQTTSGPPVATFDFVLEDA</sequence>
<dbReference type="PANTHER" id="PTHR33711:SF11">
    <property type="entry name" value="DIOXYGENASE"/>
    <property type="match status" value="1"/>
</dbReference>
<dbReference type="InterPro" id="IPR015889">
    <property type="entry name" value="Intradiol_dOase_core"/>
</dbReference>
<proteinExistence type="inferred from homology"/>
<organism evidence="5 6">
    <name type="scientific">Sorangium cellulosum</name>
    <name type="common">Polyangium cellulosum</name>
    <dbReference type="NCBI Taxonomy" id="56"/>
    <lineage>
        <taxon>Bacteria</taxon>
        <taxon>Pseudomonadati</taxon>
        <taxon>Myxococcota</taxon>
        <taxon>Polyangia</taxon>
        <taxon>Polyangiales</taxon>
        <taxon>Polyangiaceae</taxon>
        <taxon>Sorangium</taxon>
    </lineage>
</organism>
<dbReference type="EMBL" id="CP012673">
    <property type="protein sequence ID" value="AUX41660.1"/>
    <property type="molecule type" value="Genomic_DNA"/>
</dbReference>
<evidence type="ECO:0000256" key="2">
    <source>
        <dbReference type="ARBA" id="ARBA00022964"/>
    </source>
</evidence>
<reference evidence="5 6" key="1">
    <citation type="submission" date="2015-09" db="EMBL/GenBank/DDBJ databases">
        <title>Sorangium comparison.</title>
        <authorList>
            <person name="Zaburannyi N."/>
            <person name="Bunk B."/>
            <person name="Overmann J."/>
            <person name="Mueller R."/>
        </authorList>
    </citation>
    <scope>NUCLEOTIDE SEQUENCE [LARGE SCALE GENOMIC DNA]</scope>
    <source>
        <strain evidence="5 6">So ce26</strain>
    </source>
</reference>